<dbReference type="Gene3D" id="2.60.120.230">
    <property type="match status" value="1"/>
</dbReference>
<name>A0A7L5DL64_9BACT</name>
<evidence type="ECO:0000313" key="4">
    <source>
        <dbReference type="Proteomes" id="UP000501128"/>
    </source>
</evidence>
<accession>A0A7L5DL64</accession>
<protein>
    <recommendedName>
        <fullName evidence="5">Copper type II ascorbate-dependent monooxygenase C-terminal domain-containing protein</fullName>
    </recommendedName>
</protein>
<keyword evidence="1" id="KW-1015">Disulfide bond</keyword>
<dbReference type="AlphaFoldDB" id="A0A7L5DL64"/>
<organism evidence="3 4">
    <name type="scientific">Spirosoma rhododendri</name>
    <dbReference type="NCBI Taxonomy" id="2728024"/>
    <lineage>
        <taxon>Bacteria</taxon>
        <taxon>Pseudomonadati</taxon>
        <taxon>Bacteroidota</taxon>
        <taxon>Cytophagia</taxon>
        <taxon>Cytophagales</taxon>
        <taxon>Cytophagaceae</taxon>
        <taxon>Spirosoma</taxon>
    </lineage>
</organism>
<dbReference type="KEGG" id="srho:HH216_10595"/>
<keyword evidence="2" id="KW-0732">Signal</keyword>
<dbReference type="RefSeq" id="WP_169550792.1">
    <property type="nucleotide sequence ID" value="NZ_CP051677.1"/>
</dbReference>
<keyword evidence="4" id="KW-1185">Reference proteome</keyword>
<dbReference type="InterPro" id="IPR008977">
    <property type="entry name" value="PHM/PNGase_F_dom_sf"/>
</dbReference>
<dbReference type="SUPFAM" id="SSF49742">
    <property type="entry name" value="PHM/PNGase F"/>
    <property type="match status" value="1"/>
</dbReference>
<dbReference type="InterPro" id="IPR014784">
    <property type="entry name" value="Cu2_ascorb_mOase-like_C"/>
</dbReference>
<proteinExistence type="predicted"/>
<reference evidence="3 4" key="1">
    <citation type="submission" date="2020-04" db="EMBL/GenBank/DDBJ databases">
        <title>Genome sequencing of novel species.</title>
        <authorList>
            <person name="Heo J."/>
            <person name="Kim S.-J."/>
            <person name="Kim J.-S."/>
            <person name="Hong S.-B."/>
            <person name="Kwon S.-W."/>
        </authorList>
    </citation>
    <scope>NUCLEOTIDE SEQUENCE [LARGE SCALE GENOMIC DNA]</scope>
    <source>
        <strain evidence="3 4">CJU-R4</strain>
    </source>
</reference>
<dbReference type="Proteomes" id="UP000501128">
    <property type="component" value="Chromosome"/>
</dbReference>
<feature type="chain" id="PRO_5029693742" description="Copper type II ascorbate-dependent monooxygenase C-terminal domain-containing protein" evidence="2">
    <location>
        <begin position="18"/>
        <end position="455"/>
    </location>
</feature>
<dbReference type="EMBL" id="CP051677">
    <property type="protein sequence ID" value="QJD78825.1"/>
    <property type="molecule type" value="Genomic_DNA"/>
</dbReference>
<gene>
    <name evidence="3" type="ORF">HH216_10595</name>
</gene>
<evidence type="ECO:0000256" key="2">
    <source>
        <dbReference type="SAM" id="SignalP"/>
    </source>
</evidence>
<sequence length="455" mass="49163">MLISTRLGLFISAAALALIGVSCGTKNTDDSAAATPEPLASFELIQQKILTPSCASSGCHASEQDASYAQHGLVLTDGKAYANLVGVDPKNSSAKADGLKRVKAFASVESLLYHKLTTTASHHSGKQYGNPMPLGGSPLSDGQVEFVRRWIDAGAPRTGSIADPALLADKTVTTTAWEPLPVPAAGTGYQMALSPFDVPANFEREFFSRRMLGNTQAVYVNRYQIKMRSGSHHFLAYDFRNKNLLPTLNDIRDLRNADNSLNIATALTMSNHVYLAGAQAPSVDYTLPEGAALLIPANASFDLNSHYVNKTSSVMTGEAQINFFTVDKSKVQHVAQTLDLNNTDLRIPANSRVTLTKSFTVTKPRQILALTSHMHKLGEKFVIKIKGGSRDGQVVYTSTDWEHPDIVSFATPLSLAVGEGLTSEITYNNTTSKLVGFGLTSEDEMGIIFGYYYED</sequence>
<feature type="signal peptide" evidence="2">
    <location>
        <begin position="1"/>
        <end position="17"/>
    </location>
</feature>
<evidence type="ECO:0000256" key="1">
    <source>
        <dbReference type="ARBA" id="ARBA00023157"/>
    </source>
</evidence>
<evidence type="ECO:0008006" key="5">
    <source>
        <dbReference type="Google" id="ProtNLM"/>
    </source>
</evidence>
<dbReference type="PROSITE" id="PS51257">
    <property type="entry name" value="PROKAR_LIPOPROTEIN"/>
    <property type="match status" value="1"/>
</dbReference>
<dbReference type="GO" id="GO:0016715">
    <property type="term" value="F:oxidoreductase activity, acting on paired donors, with incorporation or reduction of molecular oxygen, reduced ascorbate as one donor, and incorporation of one atom of oxygen"/>
    <property type="evidence" value="ECO:0007669"/>
    <property type="project" value="InterPro"/>
</dbReference>
<evidence type="ECO:0000313" key="3">
    <source>
        <dbReference type="EMBL" id="QJD78825.1"/>
    </source>
</evidence>